<keyword evidence="5" id="KW-1185">Reference proteome</keyword>
<feature type="signal peptide" evidence="3">
    <location>
        <begin position="1"/>
        <end position="21"/>
    </location>
</feature>
<evidence type="ECO:0000256" key="3">
    <source>
        <dbReference type="SAM" id="SignalP"/>
    </source>
</evidence>
<sequence>MLVVSLAAGVLSLLLAAAAAARTGRDLIVRRYRRGRTVRRVLVAVYATLGLGLLGHALIPHPETPHVAEAVIIAVLMALGVTIALMPHFRISTPAASTPRRVLAIGAHPDDLEIACGASLARLVDAGHDVHALVMSHGAVGGDPTRRPGEALSGARFLGLASVTVHDLPDTNLALTENQMIGHIEDAIRRIRPHIVLTHSDHDQHQDHHAVHLATLRAARNHHSILCFESPSTTRQFNPDVFLEVDDYTDIKVEAVLAHRDQSGKPYMTPSVLTSTTRFRGRQAKSTHAEAFEAVRLLVNETGVL</sequence>
<dbReference type="Proteomes" id="UP001442841">
    <property type="component" value="Chromosome"/>
</dbReference>
<dbReference type="InterPro" id="IPR024078">
    <property type="entry name" value="LmbE-like_dom_sf"/>
</dbReference>
<accession>A0ABZ3FTP5</accession>
<dbReference type="EMBL" id="CP154795">
    <property type="protein sequence ID" value="XAN08540.1"/>
    <property type="molecule type" value="Genomic_DNA"/>
</dbReference>
<keyword evidence="2" id="KW-0472">Membrane</keyword>
<keyword evidence="1" id="KW-0862">Zinc</keyword>
<evidence type="ECO:0000256" key="1">
    <source>
        <dbReference type="ARBA" id="ARBA00022833"/>
    </source>
</evidence>
<dbReference type="RefSeq" id="WP_425309997.1">
    <property type="nucleotide sequence ID" value="NZ_CP154795.1"/>
</dbReference>
<keyword evidence="3" id="KW-0732">Signal</keyword>
<dbReference type="PANTHER" id="PTHR12993:SF11">
    <property type="entry name" value="N-ACETYLGLUCOSAMINYL-PHOSPHATIDYLINOSITOL DE-N-ACETYLASE"/>
    <property type="match status" value="1"/>
</dbReference>
<keyword evidence="2" id="KW-0812">Transmembrane</keyword>
<dbReference type="SUPFAM" id="SSF102588">
    <property type="entry name" value="LmbE-like"/>
    <property type="match status" value="1"/>
</dbReference>
<dbReference type="Pfam" id="PF02585">
    <property type="entry name" value="PIG-L"/>
    <property type="match status" value="1"/>
</dbReference>
<dbReference type="PANTHER" id="PTHR12993">
    <property type="entry name" value="N-ACETYLGLUCOSAMINYL-PHOSPHATIDYLINOSITOL DE-N-ACETYLASE-RELATED"/>
    <property type="match status" value="1"/>
</dbReference>
<reference evidence="4 5" key="1">
    <citation type="submission" date="2024-04" db="EMBL/GenBank/DDBJ databases">
        <title>Isolation of an actinomycete strain from pig manure.</title>
        <authorList>
            <person name="Gong T."/>
            <person name="Yu Z."/>
            <person name="An M."/>
            <person name="Wei C."/>
            <person name="Yang W."/>
            <person name="Liu L."/>
        </authorList>
    </citation>
    <scope>NUCLEOTIDE SEQUENCE [LARGE SCALE GENOMIC DNA]</scope>
    <source>
        <strain evidence="4 5">ZF39</strain>
    </source>
</reference>
<dbReference type="Gene3D" id="3.40.50.10320">
    <property type="entry name" value="LmbE-like"/>
    <property type="match status" value="1"/>
</dbReference>
<evidence type="ECO:0000256" key="2">
    <source>
        <dbReference type="SAM" id="Phobius"/>
    </source>
</evidence>
<dbReference type="InterPro" id="IPR003737">
    <property type="entry name" value="GlcNAc_PI_deacetylase-related"/>
</dbReference>
<feature type="transmembrane region" description="Helical" evidence="2">
    <location>
        <begin position="71"/>
        <end position="89"/>
    </location>
</feature>
<evidence type="ECO:0000313" key="4">
    <source>
        <dbReference type="EMBL" id="XAN08540.1"/>
    </source>
</evidence>
<protein>
    <submittedName>
        <fullName evidence="4">PIG-L deacetylase family protein</fullName>
    </submittedName>
</protein>
<feature type="transmembrane region" description="Helical" evidence="2">
    <location>
        <begin position="40"/>
        <end position="59"/>
    </location>
</feature>
<keyword evidence="2" id="KW-1133">Transmembrane helix</keyword>
<proteinExistence type="predicted"/>
<organism evidence="4 5">
    <name type="scientific">Ammonicoccus fulvus</name>
    <dbReference type="NCBI Taxonomy" id="3138240"/>
    <lineage>
        <taxon>Bacteria</taxon>
        <taxon>Bacillati</taxon>
        <taxon>Actinomycetota</taxon>
        <taxon>Actinomycetes</taxon>
        <taxon>Propionibacteriales</taxon>
        <taxon>Propionibacteriaceae</taxon>
        <taxon>Ammonicoccus</taxon>
    </lineage>
</organism>
<name>A0ABZ3FTP5_9ACTN</name>
<gene>
    <name evidence="4" type="ORF">AADG42_14925</name>
</gene>
<feature type="chain" id="PRO_5047157428" evidence="3">
    <location>
        <begin position="22"/>
        <end position="305"/>
    </location>
</feature>
<evidence type="ECO:0000313" key="5">
    <source>
        <dbReference type="Proteomes" id="UP001442841"/>
    </source>
</evidence>